<feature type="transmembrane region" description="Helical" evidence="1">
    <location>
        <begin position="7"/>
        <end position="27"/>
    </location>
</feature>
<dbReference type="EMBL" id="CP060636">
    <property type="protein sequence ID" value="QNM14096.1"/>
    <property type="molecule type" value="Genomic_DNA"/>
</dbReference>
<keyword evidence="1" id="KW-0812">Transmembrane</keyword>
<name>A0A7G9GTG4_9FIRM</name>
<gene>
    <name evidence="2" type="ORF">H9Q80_09245</name>
</gene>
<keyword evidence="1" id="KW-0472">Membrane</keyword>
<dbReference type="Proteomes" id="UP000515856">
    <property type="component" value="Chromosome"/>
</dbReference>
<accession>A0A7G9GTG4</accession>
<reference evidence="2 3" key="1">
    <citation type="submission" date="2020-08" db="EMBL/GenBank/DDBJ databases">
        <authorList>
            <person name="Liu C."/>
            <person name="Sun Q."/>
        </authorList>
    </citation>
    <scope>NUCLEOTIDE SEQUENCE [LARGE SCALE GENOMIC DNA]</scope>
    <source>
        <strain evidence="2 3">NSJ-61</strain>
    </source>
</reference>
<keyword evidence="3" id="KW-1185">Reference proteome</keyword>
<keyword evidence="1" id="KW-1133">Transmembrane helix</keyword>
<evidence type="ECO:0000313" key="3">
    <source>
        <dbReference type="Proteomes" id="UP000515856"/>
    </source>
</evidence>
<proteinExistence type="predicted"/>
<sequence>MKKHKKYILIIGIIIILIGGTGGYYVWCAYHPEIDIQVTDFGKGDEYKIQMPSIVIAPRGTPKIASAVDVKLLQFKSQYEKIYHDIIENYKGSDVKLAIEVTDKQTILKYTGTVTTFEGETIAFDRDIACDFVLDANIIN</sequence>
<dbReference type="RefSeq" id="WP_117454815.1">
    <property type="nucleotide sequence ID" value="NZ_CP060636.1"/>
</dbReference>
<dbReference type="AlphaFoldDB" id="A0A7G9GTG4"/>
<dbReference type="KEGG" id="ehn:H9Q80_09245"/>
<organism evidence="2 3">
    <name type="scientific">[Eubacterium] hominis</name>
    <dbReference type="NCBI Taxonomy" id="2764325"/>
    <lineage>
        <taxon>Bacteria</taxon>
        <taxon>Bacillati</taxon>
        <taxon>Bacillota</taxon>
        <taxon>Erysipelotrichia</taxon>
        <taxon>Erysipelotrichales</taxon>
        <taxon>Erysipelotrichaceae</taxon>
        <taxon>Amedibacillus</taxon>
    </lineage>
</organism>
<evidence type="ECO:0000256" key="1">
    <source>
        <dbReference type="SAM" id="Phobius"/>
    </source>
</evidence>
<evidence type="ECO:0000313" key="2">
    <source>
        <dbReference type="EMBL" id="QNM14096.1"/>
    </source>
</evidence>
<protein>
    <submittedName>
        <fullName evidence="2">Uncharacterized protein</fullName>
    </submittedName>
</protein>